<name>A0A109J158_9HYPH</name>
<accession>A0A109J158</accession>
<dbReference type="EMBL" id="LNCD01000148">
    <property type="protein sequence ID" value="KWV40434.1"/>
    <property type="molecule type" value="Genomic_DNA"/>
</dbReference>
<proteinExistence type="predicted"/>
<evidence type="ECO:0000256" key="2">
    <source>
        <dbReference type="SAM" id="Phobius"/>
    </source>
</evidence>
<evidence type="ECO:0000313" key="4">
    <source>
        <dbReference type="Proteomes" id="UP000068164"/>
    </source>
</evidence>
<dbReference type="AlphaFoldDB" id="A0A109J158"/>
<reference evidence="3 4" key="1">
    <citation type="submission" date="2015-11" db="EMBL/GenBank/DDBJ databases">
        <title>Draft Genome Sequence of the Strain BR 10423 (Rhizobium sp.) isolated from nodules of Mimosa pudica.</title>
        <authorList>
            <person name="Barauna A.C."/>
            <person name="Zilli J.E."/>
            <person name="Simoes-Araujo J.L."/>
            <person name="Reis V.M."/>
            <person name="James E.K."/>
            <person name="Reis F.B.Jr."/>
            <person name="Rouws L.F."/>
            <person name="Passos S.R."/>
            <person name="Gois S.R."/>
        </authorList>
    </citation>
    <scope>NUCLEOTIDE SEQUENCE [LARGE SCALE GENOMIC DNA]</scope>
    <source>
        <strain evidence="3 4">BR10423</strain>
    </source>
</reference>
<feature type="region of interest" description="Disordered" evidence="1">
    <location>
        <begin position="81"/>
        <end position="106"/>
    </location>
</feature>
<keyword evidence="4" id="KW-1185">Reference proteome</keyword>
<dbReference type="Proteomes" id="UP000068164">
    <property type="component" value="Unassembled WGS sequence"/>
</dbReference>
<sequence length="106" mass="10837">MQDFEAQASLQVADSRVVSAALAQIEPSYPRKGLVLGIMAIVAFGAGVGGALLREFSIGGFTSEDQVSAVLNVPLASVTPDQAGSEVEKPHGRGLSDTIISAPLSV</sequence>
<feature type="transmembrane region" description="Helical" evidence="2">
    <location>
        <begin position="34"/>
        <end position="53"/>
    </location>
</feature>
<gene>
    <name evidence="3" type="ORF">AS026_26290</name>
</gene>
<keyword evidence="2" id="KW-0472">Membrane</keyword>
<organism evidence="3 4">
    <name type="scientific">Rhizobium altiplani</name>
    <dbReference type="NCBI Taxonomy" id="1864509"/>
    <lineage>
        <taxon>Bacteria</taxon>
        <taxon>Pseudomonadati</taxon>
        <taxon>Pseudomonadota</taxon>
        <taxon>Alphaproteobacteria</taxon>
        <taxon>Hyphomicrobiales</taxon>
        <taxon>Rhizobiaceae</taxon>
        <taxon>Rhizobium/Agrobacterium group</taxon>
        <taxon>Rhizobium</taxon>
    </lineage>
</organism>
<protein>
    <recommendedName>
        <fullName evidence="5">Chain-length determining protein</fullName>
    </recommendedName>
</protein>
<keyword evidence="2" id="KW-0812">Transmembrane</keyword>
<evidence type="ECO:0008006" key="5">
    <source>
        <dbReference type="Google" id="ProtNLM"/>
    </source>
</evidence>
<keyword evidence="2" id="KW-1133">Transmembrane helix</keyword>
<evidence type="ECO:0000256" key="1">
    <source>
        <dbReference type="SAM" id="MobiDB-lite"/>
    </source>
</evidence>
<evidence type="ECO:0000313" key="3">
    <source>
        <dbReference type="EMBL" id="KWV40434.1"/>
    </source>
</evidence>
<comment type="caution">
    <text evidence="3">The sequence shown here is derived from an EMBL/GenBank/DDBJ whole genome shotgun (WGS) entry which is preliminary data.</text>
</comment>